<dbReference type="Gene3D" id="3.30.360.10">
    <property type="entry name" value="Dihydrodipicolinate Reductase, domain 2"/>
    <property type="match status" value="1"/>
</dbReference>
<dbReference type="AlphaFoldDB" id="A0A2N8HC35"/>
<feature type="domain" description="ACT" evidence="15">
    <location>
        <begin position="355"/>
        <end position="435"/>
    </location>
</feature>
<dbReference type="InterPro" id="IPR019811">
    <property type="entry name" value="HDH_CS"/>
</dbReference>
<dbReference type="Pfam" id="PF00742">
    <property type="entry name" value="Homoserine_dh"/>
    <property type="match status" value="1"/>
</dbReference>
<dbReference type="GO" id="GO:0050661">
    <property type="term" value="F:NADP binding"/>
    <property type="evidence" value="ECO:0007669"/>
    <property type="project" value="InterPro"/>
</dbReference>
<dbReference type="EMBL" id="PJKA01000013">
    <property type="protein sequence ID" value="PNC17420.1"/>
    <property type="molecule type" value="Genomic_DNA"/>
</dbReference>
<dbReference type="InterPro" id="IPR045865">
    <property type="entry name" value="ACT-like_dom_sf"/>
</dbReference>
<evidence type="ECO:0000313" key="17">
    <source>
        <dbReference type="Proteomes" id="UP000236000"/>
    </source>
</evidence>
<dbReference type="UniPathway" id="UPA00051">
    <property type="reaction ID" value="UER00465"/>
</dbReference>
<evidence type="ECO:0000256" key="12">
    <source>
        <dbReference type="PIRSR" id="PIRSR000098-2"/>
    </source>
</evidence>
<dbReference type="PANTHER" id="PTHR43331:SF1">
    <property type="entry name" value="HOMOSERINE DEHYDROGENASE"/>
    <property type="match status" value="1"/>
</dbReference>
<dbReference type="InterPro" id="IPR005106">
    <property type="entry name" value="Asp/hSer_DH_NAD-bd"/>
</dbReference>
<evidence type="ECO:0000256" key="3">
    <source>
        <dbReference type="ARBA" id="ARBA00006753"/>
    </source>
</evidence>
<protein>
    <recommendedName>
        <fullName evidence="5 13">Homoserine dehydrogenase</fullName>
        <ecNumber evidence="4 13">1.1.1.3</ecNumber>
    </recommendedName>
</protein>
<dbReference type="CDD" id="cd04881">
    <property type="entry name" value="ACT_HSDH-Hom"/>
    <property type="match status" value="1"/>
</dbReference>
<evidence type="ECO:0000256" key="5">
    <source>
        <dbReference type="ARBA" id="ARBA00013376"/>
    </source>
</evidence>
<proteinExistence type="inferred from homology"/>
<dbReference type="FunFam" id="3.30.360.10:FF:000005">
    <property type="entry name" value="Homoserine dehydrogenase"/>
    <property type="match status" value="1"/>
</dbReference>
<dbReference type="PIRSF" id="PIRSF000098">
    <property type="entry name" value="Homoser_dehydrog"/>
    <property type="match status" value="1"/>
</dbReference>
<accession>A0A2N8HC35</accession>
<evidence type="ECO:0000256" key="9">
    <source>
        <dbReference type="ARBA" id="ARBA00023002"/>
    </source>
</evidence>
<evidence type="ECO:0000256" key="1">
    <source>
        <dbReference type="ARBA" id="ARBA00005056"/>
    </source>
</evidence>
<dbReference type="UniPathway" id="UPA00050">
    <property type="reaction ID" value="UER00063"/>
</dbReference>
<evidence type="ECO:0000256" key="10">
    <source>
        <dbReference type="ARBA" id="ARBA00023167"/>
    </source>
</evidence>
<dbReference type="Gene3D" id="3.40.50.720">
    <property type="entry name" value="NAD(P)-binding Rossmann-like Domain"/>
    <property type="match status" value="1"/>
</dbReference>
<gene>
    <name evidence="16" type="ORF">CXU22_12500</name>
</gene>
<evidence type="ECO:0000256" key="7">
    <source>
        <dbReference type="ARBA" id="ARBA00022697"/>
    </source>
</evidence>
<feature type="binding site" evidence="12">
    <location>
        <begin position="11"/>
        <end position="18"/>
    </location>
    <ligand>
        <name>NADP(+)</name>
        <dbReference type="ChEBI" id="CHEBI:58349"/>
    </ligand>
</feature>
<dbReference type="InterPro" id="IPR002912">
    <property type="entry name" value="ACT_dom"/>
</dbReference>
<comment type="caution">
    <text evidence="16">The sequence shown here is derived from an EMBL/GenBank/DDBJ whole genome shotgun (WGS) entry which is preliminary data.</text>
</comment>
<organism evidence="16 17">
    <name type="scientific">Akkermansia muciniphila</name>
    <dbReference type="NCBI Taxonomy" id="239935"/>
    <lineage>
        <taxon>Bacteria</taxon>
        <taxon>Pseudomonadati</taxon>
        <taxon>Verrucomicrobiota</taxon>
        <taxon>Verrucomicrobiia</taxon>
        <taxon>Verrucomicrobiales</taxon>
        <taxon>Akkermansiaceae</taxon>
        <taxon>Akkermansia</taxon>
    </lineage>
</organism>
<comment type="pathway">
    <text evidence="1 13">Amino-acid biosynthesis; L-threonine biosynthesis; L-threonine from L-aspartate: step 3/5.</text>
</comment>
<evidence type="ECO:0000256" key="6">
    <source>
        <dbReference type="ARBA" id="ARBA00022605"/>
    </source>
</evidence>
<evidence type="ECO:0000256" key="13">
    <source>
        <dbReference type="RuleBase" id="RU000579"/>
    </source>
</evidence>
<dbReference type="InterPro" id="IPR016204">
    <property type="entry name" value="HDH"/>
</dbReference>
<comment type="similarity">
    <text evidence="3 14">Belongs to the homoserine dehydrogenase family.</text>
</comment>
<feature type="binding site" evidence="12">
    <location>
        <position position="192"/>
    </location>
    <ligand>
        <name>L-homoserine</name>
        <dbReference type="ChEBI" id="CHEBI:57476"/>
    </ligand>
</feature>
<comment type="catalytic activity">
    <reaction evidence="13">
        <text>L-homoserine + NADP(+) = L-aspartate 4-semialdehyde + NADPH + H(+)</text>
        <dbReference type="Rhea" id="RHEA:15761"/>
        <dbReference type="ChEBI" id="CHEBI:15378"/>
        <dbReference type="ChEBI" id="CHEBI:57476"/>
        <dbReference type="ChEBI" id="CHEBI:57783"/>
        <dbReference type="ChEBI" id="CHEBI:58349"/>
        <dbReference type="ChEBI" id="CHEBI:537519"/>
        <dbReference type="EC" id="1.1.1.3"/>
    </reaction>
</comment>
<evidence type="ECO:0000256" key="11">
    <source>
        <dbReference type="PIRSR" id="PIRSR000098-1"/>
    </source>
</evidence>
<dbReference type="SUPFAM" id="SSF55347">
    <property type="entry name" value="Glyceraldehyde-3-phosphate dehydrogenase-like, C-terminal domain"/>
    <property type="match status" value="1"/>
</dbReference>
<dbReference type="SUPFAM" id="SSF55021">
    <property type="entry name" value="ACT-like"/>
    <property type="match status" value="1"/>
</dbReference>
<feature type="binding site" evidence="12">
    <location>
        <position position="107"/>
    </location>
    <ligand>
        <name>NADPH</name>
        <dbReference type="ChEBI" id="CHEBI:57783"/>
    </ligand>
</feature>
<dbReference type="RefSeq" id="WP_102715958.1">
    <property type="nucleotide sequence ID" value="NZ_PJKA01000013.1"/>
</dbReference>
<keyword evidence="6 13" id="KW-0028">Amino-acid biosynthesis</keyword>
<dbReference type="GO" id="GO:0009086">
    <property type="term" value="P:methionine biosynthetic process"/>
    <property type="evidence" value="ECO:0007669"/>
    <property type="project" value="UniProtKB-KW"/>
</dbReference>
<evidence type="ECO:0000256" key="4">
    <source>
        <dbReference type="ARBA" id="ARBA00013213"/>
    </source>
</evidence>
<keyword evidence="9 13" id="KW-0560">Oxidoreductase</keyword>
<dbReference type="NCBIfam" id="NF004976">
    <property type="entry name" value="PRK06349.1"/>
    <property type="match status" value="1"/>
</dbReference>
<dbReference type="Gene3D" id="3.30.70.260">
    <property type="match status" value="1"/>
</dbReference>
<dbReference type="Pfam" id="PF03447">
    <property type="entry name" value="NAD_binding_3"/>
    <property type="match status" value="1"/>
</dbReference>
<dbReference type="InterPro" id="IPR036291">
    <property type="entry name" value="NAD(P)-bd_dom_sf"/>
</dbReference>
<dbReference type="EC" id="1.1.1.3" evidence="4 13"/>
<reference evidence="16 17" key="1">
    <citation type="journal article" date="2017" name="BMC Genomics">
        <title>Genome sequencing of 39 Akkermansia muciniphila isolates reveals its population structure, genomic and functional diverisity, and global distribution in mammalian gut microbiotas.</title>
        <authorList>
            <person name="Guo X."/>
            <person name="Li S."/>
            <person name="Zhang J."/>
            <person name="Wu F."/>
            <person name="Li X."/>
            <person name="Wu D."/>
            <person name="Zhang M."/>
            <person name="Ou Z."/>
            <person name="Jie Z."/>
            <person name="Yan Q."/>
            <person name="Li P."/>
            <person name="Yi J."/>
            <person name="Peng Y."/>
        </authorList>
    </citation>
    <scope>NUCLEOTIDE SEQUENCE [LARGE SCALE GENOMIC DNA]</scope>
    <source>
        <strain evidence="16 17">GP24</strain>
    </source>
</reference>
<dbReference type="SUPFAM" id="SSF51735">
    <property type="entry name" value="NAD(P)-binding Rossmann-fold domains"/>
    <property type="match status" value="1"/>
</dbReference>
<evidence type="ECO:0000256" key="2">
    <source>
        <dbReference type="ARBA" id="ARBA00005062"/>
    </source>
</evidence>
<dbReference type="PANTHER" id="PTHR43331">
    <property type="entry name" value="HOMOSERINE DEHYDROGENASE"/>
    <property type="match status" value="1"/>
</dbReference>
<sequence length="442" mass="48025">MTEKPIQLGLAGLGTVGSGVYETLCRNHALLEARSKIPFRIKRIAVRNLEKPRETAVPRELLTDDWNDLVNDPEIDIVIELIGGTRQAYDLVTLALRAGKPVVTGNKALLAEYGAEIFKLSAEMGTPIYFEASAGGGIPIIQSLQNSLICNHISSIVGIINGTSNYILSAMGEHGADYADALVQAQKLGFAEEDPSLDVNGWDAAHKALILAMLAYGTTISPDKIYVSGIENITSRDFEFARKLGYTIKLLVVIRYHEGQEAALELRVQPCFVHDWHILASVNGVFNAISVTGDIVGETLFYGRGAGKNPTASAVISDVITAMRESRYPEYHTGFNPYAKSCGVMHINDTVTPYYVRFQVADQPGVIAEIARILATFGIGISATSSAPSHIAENGEPWNDLVFILHTCPWGQLQKALAEIARISCVAAEPRVLRIEHLLPQS</sequence>
<dbReference type="PROSITE" id="PS01042">
    <property type="entry name" value="HOMOSER_DHGENASE"/>
    <property type="match status" value="1"/>
</dbReference>
<dbReference type="GO" id="GO:0009088">
    <property type="term" value="P:threonine biosynthetic process"/>
    <property type="evidence" value="ECO:0007669"/>
    <property type="project" value="UniProtKB-UniPathway"/>
</dbReference>
<comment type="pathway">
    <text evidence="2 13">Amino-acid biosynthesis; L-methionine biosynthesis via de novo pathway; L-homoserine from L-aspartate: step 3/3.</text>
</comment>
<name>A0A2N8HC35_9BACT</name>
<keyword evidence="7 13" id="KW-0791">Threonine biosynthesis</keyword>
<evidence type="ECO:0000313" key="16">
    <source>
        <dbReference type="EMBL" id="PNC17420.1"/>
    </source>
</evidence>
<keyword evidence="10 13" id="KW-0486">Methionine biosynthesis</keyword>
<keyword evidence="8 12" id="KW-0521">NADP</keyword>
<evidence type="ECO:0000256" key="8">
    <source>
        <dbReference type="ARBA" id="ARBA00022857"/>
    </source>
</evidence>
<feature type="active site" description="Proton donor" evidence="11">
    <location>
        <position position="207"/>
    </location>
</feature>
<dbReference type="PROSITE" id="PS51671">
    <property type="entry name" value="ACT"/>
    <property type="match status" value="1"/>
</dbReference>
<evidence type="ECO:0000256" key="14">
    <source>
        <dbReference type="RuleBase" id="RU004171"/>
    </source>
</evidence>
<dbReference type="GO" id="GO:0004412">
    <property type="term" value="F:homoserine dehydrogenase activity"/>
    <property type="evidence" value="ECO:0007669"/>
    <property type="project" value="UniProtKB-EC"/>
</dbReference>
<evidence type="ECO:0000259" key="15">
    <source>
        <dbReference type="PROSITE" id="PS51671"/>
    </source>
</evidence>
<dbReference type="Proteomes" id="UP000236000">
    <property type="component" value="Unassembled WGS sequence"/>
</dbReference>
<dbReference type="InterPro" id="IPR001342">
    <property type="entry name" value="HDH_cat"/>
</dbReference>
<dbReference type="OrthoDB" id="9808167at2"/>